<dbReference type="Proteomes" id="UP001148299">
    <property type="component" value="Unassembled WGS sequence"/>
</dbReference>
<dbReference type="EMBL" id="JAPZBR010000002">
    <property type="protein sequence ID" value="KAJ5362884.1"/>
    <property type="molecule type" value="Genomic_DNA"/>
</dbReference>
<evidence type="ECO:0000313" key="2">
    <source>
        <dbReference type="Proteomes" id="UP001148299"/>
    </source>
</evidence>
<dbReference type="AlphaFoldDB" id="A0A9W9RPX9"/>
<gene>
    <name evidence="1" type="ORF">N7541_003728</name>
</gene>
<protein>
    <submittedName>
        <fullName evidence="1">Uncharacterized protein</fullName>
    </submittedName>
</protein>
<organism evidence="1 2">
    <name type="scientific">Penicillium brevicompactum</name>
    <dbReference type="NCBI Taxonomy" id="5074"/>
    <lineage>
        <taxon>Eukaryota</taxon>
        <taxon>Fungi</taxon>
        <taxon>Dikarya</taxon>
        <taxon>Ascomycota</taxon>
        <taxon>Pezizomycotina</taxon>
        <taxon>Eurotiomycetes</taxon>
        <taxon>Eurotiomycetidae</taxon>
        <taxon>Eurotiales</taxon>
        <taxon>Aspergillaceae</taxon>
        <taxon>Penicillium</taxon>
    </lineage>
</organism>
<keyword evidence="2" id="KW-1185">Reference proteome</keyword>
<name>A0A9W9RPX9_PENBR</name>
<sequence length="77" mass="8768">MSMQADPTAQLPLSARSYPTLDDRLSYNTDARAVVWVLGTNVKAWKKRNAVQEYSIMHNVSESILIKPQKLYHGIHL</sequence>
<comment type="caution">
    <text evidence="1">The sequence shown here is derived from an EMBL/GenBank/DDBJ whole genome shotgun (WGS) entry which is preliminary data.</text>
</comment>
<accession>A0A9W9RPX9</accession>
<reference evidence="1" key="2">
    <citation type="journal article" date="2023" name="IMA Fungus">
        <title>Comparative genomic study of the Penicillium genus elucidates a diverse pangenome and 15 lateral gene transfer events.</title>
        <authorList>
            <person name="Petersen C."/>
            <person name="Sorensen T."/>
            <person name="Nielsen M.R."/>
            <person name="Sondergaard T.E."/>
            <person name="Sorensen J.L."/>
            <person name="Fitzpatrick D.A."/>
            <person name="Frisvad J.C."/>
            <person name="Nielsen K.L."/>
        </authorList>
    </citation>
    <scope>NUCLEOTIDE SEQUENCE</scope>
    <source>
        <strain evidence="1">IBT 35675</strain>
    </source>
</reference>
<proteinExistence type="predicted"/>
<reference evidence="1" key="1">
    <citation type="submission" date="2022-12" db="EMBL/GenBank/DDBJ databases">
        <authorList>
            <person name="Petersen C."/>
        </authorList>
    </citation>
    <scope>NUCLEOTIDE SEQUENCE</scope>
    <source>
        <strain evidence="1">IBT 35675</strain>
    </source>
</reference>
<evidence type="ECO:0000313" key="1">
    <source>
        <dbReference type="EMBL" id="KAJ5362884.1"/>
    </source>
</evidence>